<protein>
    <submittedName>
        <fullName evidence="1">Uncharacterized protein</fullName>
    </submittedName>
</protein>
<reference evidence="1 2" key="1">
    <citation type="submission" date="2021-05" db="EMBL/GenBank/DDBJ databases">
        <title>Genome Assembly of Synthetic Allotetraploid Brassica napus Reveals Homoeologous Exchanges between Subgenomes.</title>
        <authorList>
            <person name="Davis J.T."/>
        </authorList>
    </citation>
    <scope>NUCLEOTIDE SEQUENCE [LARGE SCALE GENOMIC DNA]</scope>
    <source>
        <strain evidence="2">cv. Da-Ae</strain>
        <tissue evidence="1">Seedling</tissue>
    </source>
</reference>
<keyword evidence="2" id="KW-1185">Reference proteome</keyword>
<dbReference type="Proteomes" id="UP000824890">
    <property type="component" value="Unassembled WGS sequence"/>
</dbReference>
<sequence>MSHPPKNSSLLQEEKTERLKNREPLLRFKKIVERVRAGEEEEESNKFMMFDIESMKDQNSSSRQIKKWNSDYALRLEDPDIDDETVFKKTATLSVLPTLPPLVKDKTTQMSEATDEELQEEAGKGANIMKALSWL</sequence>
<proteinExistence type="predicted"/>
<accession>A0ABQ8EPK1</accession>
<organism evidence="1 2">
    <name type="scientific">Brassica napus</name>
    <name type="common">Rape</name>
    <dbReference type="NCBI Taxonomy" id="3708"/>
    <lineage>
        <taxon>Eukaryota</taxon>
        <taxon>Viridiplantae</taxon>
        <taxon>Streptophyta</taxon>
        <taxon>Embryophyta</taxon>
        <taxon>Tracheophyta</taxon>
        <taxon>Spermatophyta</taxon>
        <taxon>Magnoliopsida</taxon>
        <taxon>eudicotyledons</taxon>
        <taxon>Gunneridae</taxon>
        <taxon>Pentapetalae</taxon>
        <taxon>rosids</taxon>
        <taxon>malvids</taxon>
        <taxon>Brassicales</taxon>
        <taxon>Brassicaceae</taxon>
        <taxon>Brassiceae</taxon>
        <taxon>Brassica</taxon>
    </lineage>
</organism>
<gene>
    <name evidence="1" type="ORF">HID58_003247</name>
</gene>
<evidence type="ECO:0000313" key="2">
    <source>
        <dbReference type="Proteomes" id="UP000824890"/>
    </source>
</evidence>
<dbReference type="EMBL" id="JAGKQM010000001">
    <property type="protein sequence ID" value="KAH0943610.1"/>
    <property type="molecule type" value="Genomic_DNA"/>
</dbReference>
<comment type="caution">
    <text evidence="1">The sequence shown here is derived from an EMBL/GenBank/DDBJ whole genome shotgun (WGS) entry which is preliminary data.</text>
</comment>
<name>A0ABQ8EPK1_BRANA</name>
<evidence type="ECO:0000313" key="1">
    <source>
        <dbReference type="EMBL" id="KAH0943610.1"/>
    </source>
</evidence>